<dbReference type="PANTHER" id="PTHR12704:SF2">
    <property type="entry name" value="GOLGI PHOSPHOPROTEIN 3 HOMOLOG SAURON"/>
    <property type="match status" value="1"/>
</dbReference>
<reference evidence="5" key="1">
    <citation type="submission" date="2020-02" db="EMBL/GenBank/DDBJ databases">
        <authorList>
            <person name="Meier V. D."/>
        </authorList>
    </citation>
    <scope>NUCLEOTIDE SEQUENCE</scope>
    <source>
        <strain evidence="5">AVDCRST_MAG52</strain>
    </source>
</reference>
<dbReference type="AlphaFoldDB" id="A0A6J4JDZ2"/>
<name>A0A6J4JDZ2_9ACTN</name>
<keyword evidence="4" id="KW-0472">Membrane</keyword>
<dbReference type="Gene3D" id="1.10.3630.10">
    <property type="entry name" value="yeast vps74-n-term truncation variant domain like"/>
    <property type="match status" value="1"/>
</dbReference>
<evidence type="ECO:0008006" key="6">
    <source>
        <dbReference type="Google" id="ProtNLM"/>
    </source>
</evidence>
<dbReference type="InterPro" id="IPR008628">
    <property type="entry name" value="GPP34-like"/>
</dbReference>
<sequence>MLAEQILMLLYHPDTGRLLVSANKADLALGGALLVELTERQRIDLTEPHRVTKNRTVVVVDPTPTGDDVLDEALRRISAQRSTRAQVVVSKIAKGMRGELLERLAGRGLLRSEQAKLVGVIPTDSWPAVDVRPAEELTRDLRQVLVDQRPATSHEAAIISLVHTVGGTAKVLGGAGPEGRELEERAKAIAGGDAAADVVHQALKAAAF</sequence>
<dbReference type="GO" id="GO:0070273">
    <property type="term" value="F:phosphatidylinositol-4-phosphate binding"/>
    <property type="evidence" value="ECO:0007669"/>
    <property type="project" value="InterPro"/>
</dbReference>
<proteinExistence type="predicted"/>
<evidence type="ECO:0000313" key="5">
    <source>
        <dbReference type="EMBL" id="CAA9274908.1"/>
    </source>
</evidence>
<gene>
    <name evidence="5" type="ORF">AVDCRST_MAG52-3430</name>
</gene>
<evidence type="ECO:0000256" key="1">
    <source>
        <dbReference type="ARBA" id="ARBA00004255"/>
    </source>
</evidence>
<evidence type="ECO:0000256" key="2">
    <source>
        <dbReference type="ARBA" id="ARBA00023034"/>
    </source>
</evidence>
<dbReference type="GO" id="GO:0006890">
    <property type="term" value="P:retrograde vesicle-mediated transport, Golgi to endoplasmic reticulum"/>
    <property type="evidence" value="ECO:0007669"/>
    <property type="project" value="TreeGrafter"/>
</dbReference>
<dbReference type="EMBL" id="CADCTN010000233">
    <property type="protein sequence ID" value="CAA9274908.1"/>
    <property type="molecule type" value="Genomic_DNA"/>
</dbReference>
<accession>A0A6J4JDZ2</accession>
<dbReference type="InterPro" id="IPR038261">
    <property type="entry name" value="GPP34-like_sf"/>
</dbReference>
<dbReference type="GO" id="GO:0012505">
    <property type="term" value="C:endomembrane system"/>
    <property type="evidence" value="ECO:0007669"/>
    <property type="project" value="UniProtKB-ARBA"/>
</dbReference>
<organism evidence="5">
    <name type="scientific">uncultured Blastococcus sp</name>
    <dbReference type="NCBI Taxonomy" id="217144"/>
    <lineage>
        <taxon>Bacteria</taxon>
        <taxon>Bacillati</taxon>
        <taxon>Actinomycetota</taxon>
        <taxon>Actinomycetes</taxon>
        <taxon>Geodermatophilales</taxon>
        <taxon>Geodermatophilaceae</taxon>
        <taxon>Blastococcus</taxon>
        <taxon>environmental samples</taxon>
    </lineage>
</organism>
<dbReference type="GO" id="GO:0005829">
    <property type="term" value="C:cytosol"/>
    <property type="evidence" value="ECO:0007669"/>
    <property type="project" value="TreeGrafter"/>
</dbReference>
<dbReference type="PANTHER" id="PTHR12704">
    <property type="entry name" value="TRANS-GOLGI PROTEIN GMX33"/>
    <property type="match status" value="1"/>
</dbReference>
<keyword evidence="2" id="KW-0333">Golgi apparatus</keyword>
<comment type="subcellular location">
    <subcellularLocation>
        <location evidence="1">Golgi apparatus membrane</location>
        <topology evidence="1">Peripheral membrane protein</topology>
        <orientation evidence="1">Cytoplasmic side</orientation>
    </subcellularLocation>
</comment>
<keyword evidence="3" id="KW-0446">Lipid-binding</keyword>
<dbReference type="GO" id="GO:0048194">
    <property type="term" value="P:Golgi vesicle budding"/>
    <property type="evidence" value="ECO:0007669"/>
    <property type="project" value="TreeGrafter"/>
</dbReference>
<evidence type="ECO:0000256" key="4">
    <source>
        <dbReference type="ARBA" id="ARBA00023136"/>
    </source>
</evidence>
<dbReference type="GO" id="GO:0007030">
    <property type="term" value="P:Golgi organization"/>
    <property type="evidence" value="ECO:0007669"/>
    <property type="project" value="TreeGrafter"/>
</dbReference>
<evidence type="ECO:0000256" key="3">
    <source>
        <dbReference type="ARBA" id="ARBA00023121"/>
    </source>
</evidence>
<protein>
    <recommendedName>
        <fullName evidence="6">Golgi phosphoprotein 3 (GPP34)</fullName>
    </recommendedName>
</protein>
<dbReference type="Pfam" id="PF05719">
    <property type="entry name" value="GPP34"/>
    <property type="match status" value="1"/>
</dbReference>
<dbReference type="GO" id="GO:0043001">
    <property type="term" value="P:Golgi to plasma membrane protein transport"/>
    <property type="evidence" value="ECO:0007669"/>
    <property type="project" value="TreeGrafter"/>
</dbReference>